<dbReference type="GO" id="GO:0016706">
    <property type="term" value="F:2-oxoglutarate-dependent dioxygenase activity"/>
    <property type="evidence" value="ECO:0007669"/>
    <property type="project" value="UniProtKB-ARBA"/>
</dbReference>
<dbReference type="PANTHER" id="PTHR20883:SF49">
    <property type="entry name" value="PHYTANOYL-COA DIOXYGENASE"/>
    <property type="match status" value="1"/>
</dbReference>
<dbReference type="SUPFAM" id="SSF51197">
    <property type="entry name" value="Clavaminate synthase-like"/>
    <property type="match status" value="1"/>
</dbReference>
<dbReference type="EMBL" id="LSOG01000041">
    <property type="protein sequence ID" value="OEH47688.1"/>
    <property type="molecule type" value="Genomic_DNA"/>
</dbReference>
<gene>
    <name evidence="1" type="ORF">lpari_01363</name>
</gene>
<evidence type="ECO:0000313" key="2">
    <source>
        <dbReference type="Proteomes" id="UP000095229"/>
    </source>
</evidence>
<protein>
    <recommendedName>
        <fullName evidence="3">Phytanoyl-CoA dioxygenase</fullName>
    </recommendedName>
</protein>
<reference evidence="1 2" key="1">
    <citation type="submission" date="2016-02" db="EMBL/GenBank/DDBJ databases">
        <title>Secondary metabolites in Legionella.</title>
        <authorList>
            <person name="Tobias N.J."/>
            <person name="Bode H.B."/>
        </authorList>
    </citation>
    <scope>NUCLEOTIDE SEQUENCE [LARGE SCALE GENOMIC DNA]</scope>
    <source>
        <strain evidence="1 2">DSM 19216</strain>
    </source>
</reference>
<dbReference type="PATRIC" id="fig|45071.6.peg.1791"/>
<sequence>MKTTHFFRQKMKNNSFSEQIIQRVEAAITQAQIDAYKKDGAVCIRQILSSLEIELLRTGIELNLNSPSPRAKIASKNDDPGRFIEDFCTWQMNPHYQKFIFESPVSLIAGKLMDSKKTRLYHDHLLVKEPGTRQRTPWHQDQPYYNIAGIQNCSLWIPVDPVPRTSTLELIAGSHLGPWLMPRSFMDNQAKWFPEGSLADLPDIDSKRENYPIIGWDITPGDVVCFHMLTLHSASGVNCNQRRRVFSVRFLGDDITHAPRNWVTSPNFPGLSEQLPKGAPMDHPLFPVIWEY</sequence>
<dbReference type="Proteomes" id="UP000095229">
    <property type="component" value="Unassembled WGS sequence"/>
</dbReference>
<dbReference type="Gene3D" id="2.60.120.620">
    <property type="entry name" value="q2cbj1_9rhob like domain"/>
    <property type="match status" value="1"/>
</dbReference>
<dbReference type="InterPro" id="IPR008775">
    <property type="entry name" value="Phytyl_CoA_dOase-like"/>
</dbReference>
<dbReference type="Pfam" id="PF05721">
    <property type="entry name" value="PhyH"/>
    <property type="match status" value="1"/>
</dbReference>
<accession>A0A1E5JUE4</accession>
<dbReference type="GO" id="GO:0005506">
    <property type="term" value="F:iron ion binding"/>
    <property type="evidence" value="ECO:0007669"/>
    <property type="project" value="UniProtKB-ARBA"/>
</dbReference>
<name>A0A1E5JUE4_9GAMM</name>
<evidence type="ECO:0000313" key="1">
    <source>
        <dbReference type="EMBL" id="OEH47688.1"/>
    </source>
</evidence>
<dbReference type="RefSeq" id="WP_420324261.1">
    <property type="nucleotide sequence ID" value="NZ_CAAAIE010000007.1"/>
</dbReference>
<dbReference type="PANTHER" id="PTHR20883">
    <property type="entry name" value="PHYTANOYL-COA DIOXYGENASE DOMAIN CONTAINING 1"/>
    <property type="match status" value="1"/>
</dbReference>
<comment type="caution">
    <text evidence="1">The sequence shown here is derived from an EMBL/GenBank/DDBJ whole genome shotgun (WGS) entry which is preliminary data.</text>
</comment>
<evidence type="ECO:0008006" key="3">
    <source>
        <dbReference type="Google" id="ProtNLM"/>
    </source>
</evidence>
<dbReference type="STRING" id="45071.Lpar_1667"/>
<keyword evidence="2" id="KW-1185">Reference proteome</keyword>
<proteinExistence type="predicted"/>
<organism evidence="1 2">
    <name type="scientific">Legionella parisiensis</name>
    <dbReference type="NCBI Taxonomy" id="45071"/>
    <lineage>
        <taxon>Bacteria</taxon>
        <taxon>Pseudomonadati</taxon>
        <taxon>Pseudomonadota</taxon>
        <taxon>Gammaproteobacteria</taxon>
        <taxon>Legionellales</taxon>
        <taxon>Legionellaceae</taxon>
        <taxon>Legionella</taxon>
    </lineage>
</organism>
<dbReference type="AlphaFoldDB" id="A0A1E5JUE4"/>